<dbReference type="PROSITE" id="PS50048">
    <property type="entry name" value="ZN2_CY6_FUNGAL_2"/>
    <property type="match status" value="1"/>
</dbReference>
<dbReference type="Pfam" id="PF00172">
    <property type="entry name" value="Zn_clus"/>
    <property type="match status" value="1"/>
</dbReference>
<gene>
    <name evidence="7" type="ORF">EDB81DRAFT_793972</name>
</gene>
<evidence type="ECO:0000256" key="5">
    <source>
        <dbReference type="ARBA" id="ARBA00023242"/>
    </source>
</evidence>
<dbReference type="Gene3D" id="4.10.240.10">
    <property type="entry name" value="Zn(2)-C6 fungal-type DNA-binding domain"/>
    <property type="match status" value="1"/>
</dbReference>
<dbReference type="Proteomes" id="UP000738349">
    <property type="component" value="Unassembled WGS sequence"/>
</dbReference>
<dbReference type="GO" id="GO:0008270">
    <property type="term" value="F:zinc ion binding"/>
    <property type="evidence" value="ECO:0007669"/>
    <property type="project" value="InterPro"/>
</dbReference>
<evidence type="ECO:0000256" key="2">
    <source>
        <dbReference type="ARBA" id="ARBA00022723"/>
    </source>
</evidence>
<evidence type="ECO:0000256" key="4">
    <source>
        <dbReference type="ARBA" id="ARBA00023163"/>
    </source>
</evidence>
<dbReference type="InterPro" id="IPR036864">
    <property type="entry name" value="Zn2-C6_fun-type_DNA-bd_sf"/>
</dbReference>
<feature type="non-terminal residue" evidence="7">
    <location>
        <position position="1"/>
    </location>
</feature>
<proteinExistence type="predicted"/>
<accession>A0A9P9J229</accession>
<evidence type="ECO:0000313" key="7">
    <source>
        <dbReference type="EMBL" id="KAH7145982.1"/>
    </source>
</evidence>
<protein>
    <recommendedName>
        <fullName evidence="6">Zn(2)-C6 fungal-type domain-containing protein</fullName>
    </recommendedName>
</protein>
<dbReference type="InterPro" id="IPR050815">
    <property type="entry name" value="TF_fung"/>
</dbReference>
<name>A0A9P9J229_9HYPO</name>
<keyword evidence="8" id="KW-1185">Reference proteome</keyword>
<sequence length="96" mass="10923">ISEREAKRIRQACQNCRRKKTRYSGERPTCAFCARLKQACTYDDFSFSIDGERPRLSHQQHQPQITYSNATGSASIDAGSMSSVYSMIPLSSFFPY</sequence>
<evidence type="ECO:0000313" key="8">
    <source>
        <dbReference type="Proteomes" id="UP000738349"/>
    </source>
</evidence>
<dbReference type="PANTHER" id="PTHR47338:SF9">
    <property type="entry name" value="ZN(II)2CYS6 TRANSCRIPTION FACTOR (EUROFUNG)"/>
    <property type="match status" value="1"/>
</dbReference>
<keyword evidence="2" id="KW-0479">Metal-binding</keyword>
<evidence type="ECO:0000256" key="1">
    <source>
        <dbReference type="ARBA" id="ARBA00004123"/>
    </source>
</evidence>
<dbReference type="GO" id="GO:0005634">
    <property type="term" value="C:nucleus"/>
    <property type="evidence" value="ECO:0007669"/>
    <property type="project" value="UniProtKB-SubCell"/>
</dbReference>
<feature type="non-terminal residue" evidence="7">
    <location>
        <position position="96"/>
    </location>
</feature>
<feature type="domain" description="Zn(2)-C6 fungal-type" evidence="6">
    <location>
        <begin position="12"/>
        <end position="42"/>
    </location>
</feature>
<keyword evidence="3" id="KW-0805">Transcription regulation</keyword>
<comment type="subcellular location">
    <subcellularLocation>
        <location evidence="1">Nucleus</location>
    </subcellularLocation>
</comment>
<evidence type="ECO:0000259" key="6">
    <source>
        <dbReference type="PROSITE" id="PS50048"/>
    </source>
</evidence>
<dbReference type="SMART" id="SM00066">
    <property type="entry name" value="GAL4"/>
    <property type="match status" value="1"/>
</dbReference>
<dbReference type="EMBL" id="JAGMUV010000008">
    <property type="protein sequence ID" value="KAH7145982.1"/>
    <property type="molecule type" value="Genomic_DNA"/>
</dbReference>
<comment type="caution">
    <text evidence="7">The sequence shown here is derived from an EMBL/GenBank/DDBJ whole genome shotgun (WGS) entry which is preliminary data.</text>
</comment>
<dbReference type="InterPro" id="IPR001138">
    <property type="entry name" value="Zn2Cys6_DnaBD"/>
</dbReference>
<dbReference type="GO" id="GO:0000981">
    <property type="term" value="F:DNA-binding transcription factor activity, RNA polymerase II-specific"/>
    <property type="evidence" value="ECO:0007669"/>
    <property type="project" value="InterPro"/>
</dbReference>
<reference evidence="7" key="1">
    <citation type="journal article" date="2021" name="Nat. Commun.">
        <title>Genetic determinants of endophytism in the Arabidopsis root mycobiome.</title>
        <authorList>
            <person name="Mesny F."/>
            <person name="Miyauchi S."/>
            <person name="Thiergart T."/>
            <person name="Pickel B."/>
            <person name="Atanasova L."/>
            <person name="Karlsson M."/>
            <person name="Huettel B."/>
            <person name="Barry K.W."/>
            <person name="Haridas S."/>
            <person name="Chen C."/>
            <person name="Bauer D."/>
            <person name="Andreopoulos W."/>
            <person name="Pangilinan J."/>
            <person name="LaButti K."/>
            <person name="Riley R."/>
            <person name="Lipzen A."/>
            <person name="Clum A."/>
            <person name="Drula E."/>
            <person name="Henrissat B."/>
            <person name="Kohler A."/>
            <person name="Grigoriev I.V."/>
            <person name="Martin F.M."/>
            <person name="Hacquard S."/>
        </authorList>
    </citation>
    <scope>NUCLEOTIDE SEQUENCE</scope>
    <source>
        <strain evidence="7">MPI-CAGE-AT-0147</strain>
    </source>
</reference>
<dbReference type="SUPFAM" id="SSF57701">
    <property type="entry name" value="Zn2/Cys6 DNA-binding domain"/>
    <property type="match status" value="1"/>
</dbReference>
<dbReference type="PANTHER" id="PTHR47338">
    <property type="entry name" value="ZN(II)2CYS6 TRANSCRIPTION FACTOR (EUROFUNG)-RELATED"/>
    <property type="match status" value="1"/>
</dbReference>
<evidence type="ECO:0000256" key="3">
    <source>
        <dbReference type="ARBA" id="ARBA00023015"/>
    </source>
</evidence>
<keyword evidence="5" id="KW-0539">Nucleus</keyword>
<organism evidence="7 8">
    <name type="scientific">Dactylonectria macrodidyma</name>
    <dbReference type="NCBI Taxonomy" id="307937"/>
    <lineage>
        <taxon>Eukaryota</taxon>
        <taxon>Fungi</taxon>
        <taxon>Dikarya</taxon>
        <taxon>Ascomycota</taxon>
        <taxon>Pezizomycotina</taxon>
        <taxon>Sordariomycetes</taxon>
        <taxon>Hypocreomycetidae</taxon>
        <taxon>Hypocreales</taxon>
        <taxon>Nectriaceae</taxon>
        <taxon>Dactylonectria</taxon>
    </lineage>
</organism>
<dbReference type="OrthoDB" id="424974at2759"/>
<dbReference type="CDD" id="cd00067">
    <property type="entry name" value="GAL4"/>
    <property type="match status" value="1"/>
</dbReference>
<dbReference type="AlphaFoldDB" id="A0A9P9J229"/>
<keyword evidence="4" id="KW-0804">Transcription</keyword>